<dbReference type="InterPro" id="IPR018309">
    <property type="entry name" value="Tscrpt_reg_PadR_C"/>
</dbReference>
<evidence type="ECO:0000259" key="2">
    <source>
        <dbReference type="Pfam" id="PF10400"/>
    </source>
</evidence>
<dbReference type="RefSeq" id="WP_127193083.1">
    <property type="nucleotide sequence ID" value="NZ_RZNY01000013.1"/>
</dbReference>
<dbReference type="SUPFAM" id="SSF46785">
    <property type="entry name" value="Winged helix' DNA-binding domain"/>
    <property type="match status" value="1"/>
</dbReference>
<organism evidence="3 4">
    <name type="scientific">Paenibacillus anaericanus</name>
    <dbReference type="NCBI Taxonomy" id="170367"/>
    <lineage>
        <taxon>Bacteria</taxon>
        <taxon>Bacillati</taxon>
        <taxon>Bacillota</taxon>
        <taxon>Bacilli</taxon>
        <taxon>Bacillales</taxon>
        <taxon>Paenibacillaceae</taxon>
        <taxon>Paenibacillus</taxon>
    </lineage>
</organism>
<dbReference type="Gene3D" id="1.10.10.10">
    <property type="entry name" value="Winged helix-like DNA-binding domain superfamily/Winged helix DNA-binding domain"/>
    <property type="match status" value="1"/>
</dbReference>
<dbReference type="PANTHER" id="PTHR43252:SF6">
    <property type="entry name" value="NEGATIVE TRANSCRIPTION REGULATOR PADR"/>
    <property type="match status" value="1"/>
</dbReference>
<sequence length="180" mass="20836">MLENVILGLLLEQPMSGYDIKKTIDSSFGFFLKASYGSLYPALKRLTEKSYVSVMETENSKNKKIYTLLPSGKETFLTWLAEPIETPRNELLGRIFFYDHLDEATREQRLSEYLYRLEQEIKGLGTVQQIVSQELASLPNPGDYYYRVSVLFNGISQLTLVKEWIQNIKERNDLHVPNSK</sequence>
<gene>
    <name evidence="3" type="ORF">EJP82_16045</name>
</gene>
<evidence type="ECO:0000259" key="1">
    <source>
        <dbReference type="Pfam" id="PF03551"/>
    </source>
</evidence>
<comment type="caution">
    <text evidence="3">The sequence shown here is derived from an EMBL/GenBank/DDBJ whole genome shotgun (WGS) entry which is preliminary data.</text>
</comment>
<protein>
    <submittedName>
        <fullName evidence="3">PadR family transcriptional regulator</fullName>
    </submittedName>
</protein>
<evidence type="ECO:0000313" key="3">
    <source>
        <dbReference type="EMBL" id="RUT45191.1"/>
    </source>
</evidence>
<evidence type="ECO:0000313" key="4">
    <source>
        <dbReference type="Proteomes" id="UP000279446"/>
    </source>
</evidence>
<feature type="domain" description="Transcription regulator PadR C-terminal" evidence="2">
    <location>
        <begin position="88"/>
        <end position="168"/>
    </location>
</feature>
<dbReference type="Pfam" id="PF10400">
    <property type="entry name" value="Vir_act_alpha_C"/>
    <property type="match status" value="1"/>
</dbReference>
<keyword evidence="4" id="KW-1185">Reference proteome</keyword>
<dbReference type="AlphaFoldDB" id="A0A433Y739"/>
<dbReference type="PANTHER" id="PTHR43252">
    <property type="entry name" value="TRANSCRIPTIONAL REGULATOR YQJI"/>
    <property type="match status" value="1"/>
</dbReference>
<dbReference type="Pfam" id="PF03551">
    <property type="entry name" value="PadR"/>
    <property type="match status" value="1"/>
</dbReference>
<dbReference type="OrthoDB" id="9783723at2"/>
<reference evidence="3 4" key="1">
    <citation type="submission" date="2018-12" db="EMBL/GenBank/DDBJ databases">
        <authorList>
            <person name="Sun L."/>
            <person name="Chen Z."/>
        </authorList>
    </citation>
    <scope>NUCLEOTIDE SEQUENCE [LARGE SCALE GENOMIC DNA]</scope>
    <source>
        <strain evidence="3 4">DSM 15890</strain>
    </source>
</reference>
<dbReference type="Proteomes" id="UP000279446">
    <property type="component" value="Unassembled WGS sequence"/>
</dbReference>
<dbReference type="InterPro" id="IPR005149">
    <property type="entry name" value="Tscrpt_reg_PadR_N"/>
</dbReference>
<name>A0A433Y739_9BACL</name>
<dbReference type="EMBL" id="RZNY01000013">
    <property type="protein sequence ID" value="RUT45191.1"/>
    <property type="molecule type" value="Genomic_DNA"/>
</dbReference>
<proteinExistence type="predicted"/>
<accession>A0A433Y739</accession>
<feature type="domain" description="Transcription regulator PadR N-terminal" evidence="1">
    <location>
        <begin position="6"/>
        <end position="75"/>
    </location>
</feature>
<dbReference type="InterPro" id="IPR036388">
    <property type="entry name" value="WH-like_DNA-bd_sf"/>
</dbReference>
<dbReference type="InterPro" id="IPR036390">
    <property type="entry name" value="WH_DNA-bd_sf"/>
</dbReference>